<keyword evidence="4" id="KW-1185">Reference proteome</keyword>
<dbReference type="GeneID" id="30176278"/>
<reference evidence="2" key="3">
    <citation type="submission" date="2016-07" db="EMBL/GenBank/DDBJ databases">
        <title>Evolution of pathogenesis and genome organization in the Tremellales.</title>
        <authorList>
            <person name="Cuomo C."/>
            <person name="Litvintseva A."/>
            <person name="Heitman J."/>
            <person name="Chen Y."/>
            <person name="Sun S."/>
            <person name="Springer D."/>
            <person name="Dromer F."/>
            <person name="Young S."/>
            <person name="Zeng Q."/>
            <person name="Chapman S."/>
            <person name="Gujja S."/>
            <person name="Saif S."/>
            <person name="Birren B."/>
        </authorList>
    </citation>
    <scope>NUCLEOTIDE SEQUENCE</scope>
    <source>
        <strain evidence="2">CBS 10737</strain>
    </source>
</reference>
<organism evidence="2">
    <name type="scientific">Kwoniella pini CBS 10737</name>
    <dbReference type="NCBI Taxonomy" id="1296096"/>
    <lineage>
        <taxon>Eukaryota</taxon>
        <taxon>Fungi</taxon>
        <taxon>Dikarya</taxon>
        <taxon>Basidiomycota</taxon>
        <taxon>Agaricomycotina</taxon>
        <taxon>Tremellomycetes</taxon>
        <taxon>Tremellales</taxon>
        <taxon>Cryptococcaceae</taxon>
        <taxon>Kwoniella</taxon>
    </lineage>
</organism>
<evidence type="ECO:0000313" key="4">
    <source>
        <dbReference type="Proteomes" id="UP000094020"/>
    </source>
</evidence>
<feature type="coiled-coil region" evidence="1">
    <location>
        <begin position="28"/>
        <end position="55"/>
    </location>
</feature>
<evidence type="ECO:0000313" key="3">
    <source>
        <dbReference type="EMBL" id="WWC72560.1"/>
    </source>
</evidence>
<reference evidence="3" key="2">
    <citation type="submission" date="2013-07" db="EMBL/GenBank/DDBJ databases">
        <authorList>
            <consortium name="The Broad Institute Genome Sequencing Platform"/>
            <person name="Cuomo C."/>
            <person name="Litvintseva A."/>
            <person name="Chen Y."/>
            <person name="Heitman J."/>
            <person name="Sun S."/>
            <person name="Springer D."/>
            <person name="Dromer F."/>
            <person name="Young S.K."/>
            <person name="Zeng Q."/>
            <person name="Gargeya S."/>
            <person name="Fitzgerald M."/>
            <person name="Abouelleil A."/>
            <person name="Alvarado L."/>
            <person name="Berlin A.M."/>
            <person name="Chapman S.B."/>
            <person name="Dewar J."/>
            <person name="Goldberg J."/>
            <person name="Griggs A."/>
            <person name="Gujja S."/>
            <person name="Hansen M."/>
            <person name="Howarth C."/>
            <person name="Imamovic A."/>
            <person name="Larimer J."/>
            <person name="McCowan C."/>
            <person name="Murphy C."/>
            <person name="Pearson M."/>
            <person name="Priest M."/>
            <person name="Roberts A."/>
            <person name="Saif S."/>
            <person name="Shea T."/>
            <person name="Sykes S."/>
            <person name="Wortman J."/>
            <person name="Nusbaum C."/>
            <person name="Birren B."/>
        </authorList>
    </citation>
    <scope>NUCLEOTIDE SEQUENCE</scope>
    <source>
        <strain evidence="3">CBS 10737</strain>
    </source>
</reference>
<reference evidence="3" key="4">
    <citation type="submission" date="2024-02" db="EMBL/GenBank/DDBJ databases">
        <title>Comparative genomics of Cryptococcus and Kwoniella reveals pathogenesis evolution and contrasting modes of karyotype evolution via chromosome fusion or intercentromeric recombination.</title>
        <authorList>
            <person name="Coelho M.A."/>
            <person name="David-Palma M."/>
            <person name="Shea T."/>
            <person name="Bowers K."/>
            <person name="McGinley-Smith S."/>
            <person name="Mohammad A.W."/>
            <person name="Gnirke A."/>
            <person name="Yurkov A.M."/>
            <person name="Nowrousian M."/>
            <person name="Sun S."/>
            <person name="Cuomo C.A."/>
            <person name="Heitman J."/>
        </authorList>
    </citation>
    <scope>NUCLEOTIDE SEQUENCE</scope>
    <source>
        <strain evidence="3">CBS 10737</strain>
    </source>
</reference>
<accession>A0A1B9HS81</accession>
<reference evidence="2" key="1">
    <citation type="submission" date="2013-07" db="EMBL/GenBank/DDBJ databases">
        <title>The Genome Sequence of Cryptococcus pinus CBS10737.</title>
        <authorList>
            <consortium name="The Broad Institute Genome Sequencing Platform"/>
            <person name="Cuomo C."/>
            <person name="Litvintseva A."/>
            <person name="Chen Y."/>
            <person name="Heitman J."/>
            <person name="Sun S."/>
            <person name="Springer D."/>
            <person name="Dromer F."/>
            <person name="Young S.K."/>
            <person name="Zeng Q."/>
            <person name="Gargeya S."/>
            <person name="Fitzgerald M."/>
            <person name="Abouelleil A."/>
            <person name="Alvarado L."/>
            <person name="Berlin A.M."/>
            <person name="Chapman S.B."/>
            <person name="Dewar J."/>
            <person name="Goldberg J."/>
            <person name="Griggs A."/>
            <person name="Gujja S."/>
            <person name="Hansen M."/>
            <person name="Howarth C."/>
            <person name="Imamovic A."/>
            <person name="Larimer J."/>
            <person name="McCowan C."/>
            <person name="Murphy C."/>
            <person name="Pearson M."/>
            <person name="Priest M."/>
            <person name="Roberts A."/>
            <person name="Saif S."/>
            <person name="Shea T."/>
            <person name="Sykes S."/>
            <person name="Wortman J."/>
            <person name="Nusbaum C."/>
            <person name="Birren B."/>
        </authorList>
    </citation>
    <scope>NUCLEOTIDE SEQUENCE [LARGE SCALE GENOMIC DNA]</scope>
    <source>
        <strain evidence="2">CBS 10737</strain>
    </source>
</reference>
<dbReference type="AlphaFoldDB" id="A0A1B9HS81"/>
<dbReference type="KEGG" id="kpin:30176278"/>
<dbReference type="EMBL" id="CP144527">
    <property type="protein sequence ID" value="WWC72560.1"/>
    <property type="molecule type" value="Genomic_DNA"/>
</dbReference>
<proteinExistence type="predicted"/>
<evidence type="ECO:0000313" key="2">
    <source>
        <dbReference type="EMBL" id="OCF46124.1"/>
    </source>
</evidence>
<dbReference type="RefSeq" id="XP_019007343.1">
    <property type="nucleotide sequence ID" value="XM_019159593.1"/>
</dbReference>
<dbReference type="EMBL" id="KV700120">
    <property type="protein sequence ID" value="OCF46124.1"/>
    <property type="molecule type" value="Genomic_DNA"/>
</dbReference>
<dbReference type="Proteomes" id="UP000094020">
    <property type="component" value="Chromosome 9"/>
</dbReference>
<protein>
    <submittedName>
        <fullName evidence="2">Uncharacterized protein</fullName>
    </submittedName>
</protein>
<sequence>MTSLGTAPDALKHTLQSSNSTIDYQKENKRLRSILNTQEKEINDLKSHNSSFSKELDNSLRNVASLASQVDCLKTELASLAGRSVVSGSGLDSSEGIRNELESIKKHKSELISREYLLKTLLGEVESRQSSGEMAGEEQDVSTANVDNAIQDLLRRIARRGEK</sequence>
<keyword evidence="1" id="KW-0175">Coiled coil</keyword>
<evidence type="ECO:0000256" key="1">
    <source>
        <dbReference type="SAM" id="Coils"/>
    </source>
</evidence>
<gene>
    <name evidence="2" type="ORF">I206_07909</name>
    <name evidence="3" type="ORF">I206_106522</name>
</gene>
<name>A0A1B9HS81_9TREE</name>